<dbReference type="Proteomes" id="UP000274822">
    <property type="component" value="Unassembled WGS sequence"/>
</dbReference>
<reference evidence="1 2" key="1">
    <citation type="journal article" date="2018" name="New Phytol.">
        <title>Phylogenomics of Endogonaceae and evolution of mycorrhizas within Mucoromycota.</title>
        <authorList>
            <person name="Chang Y."/>
            <person name="Desiro A."/>
            <person name="Na H."/>
            <person name="Sandor L."/>
            <person name="Lipzen A."/>
            <person name="Clum A."/>
            <person name="Barry K."/>
            <person name="Grigoriev I.V."/>
            <person name="Martin F.M."/>
            <person name="Stajich J.E."/>
            <person name="Smith M.E."/>
            <person name="Bonito G."/>
            <person name="Spatafora J.W."/>
        </authorList>
    </citation>
    <scope>NUCLEOTIDE SEQUENCE [LARGE SCALE GENOMIC DNA]</scope>
    <source>
        <strain evidence="1 2">AD002</strain>
    </source>
</reference>
<dbReference type="AlphaFoldDB" id="A0A433QN21"/>
<keyword evidence="2" id="KW-1185">Reference proteome</keyword>
<evidence type="ECO:0000313" key="1">
    <source>
        <dbReference type="EMBL" id="RUS31174.1"/>
    </source>
</evidence>
<comment type="caution">
    <text evidence="1">The sequence shown here is derived from an EMBL/GenBank/DDBJ whole genome shotgun (WGS) entry which is preliminary data.</text>
</comment>
<name>A0A433QN21_9FUNG</name>
<dbReference type="EMBL" id="RBNJ01003208">
    <property type="protein sequence ID" value="RUS31174.1"/>
    <property type="molecule type" value="Genomic_DNA"/>
</dbReference>
<accession>A0A433QN21</accession>
<protein>
    <submittedName>
        <fullName evidence="1">Uncharacterized protein</fullName>
    </submittedName>
</protein>
<proteinExistence type="predicted"/>
<evidence type="ECO:0000313" key="2">
    <source>
        <dbReference type="Proteomes" id="UP000274822"/>
    </source>
</evidence>
<organism evidence="1 2">
    <name type="scientific">Jimgerdemannia flammicorona</name>
    <dbReference type="NCBI Taxonomy" id="994334"/>
    <lineage>
        <taxon>Eukaryota</taxon>
        <taxon>Fungi</taxon>
        <taxon>Fungi incertae sedis</taxon>
        <taxon>Mucoromycota</taxon>
        <taxon>Mucoromycotina</taxon>
        <taxon>Endogonomycetes</taxon>
        <taxon>Endogonales</taxon>
        <taxon>Endogonaceae</taxon>
        <taxon>Jimgerdemannia</taxon>
    </lineage>
</organism>
<sequence>MSSIPAKANVNRFDSPPCAFSTDIHYPVLSELPPFSNEWNVWQKRFLPVAKSMQALDHSKWKWYRTS</sequence>
<gene>
    <name evidence="1" type="ORF">BC938DRAFT_478315</name>
</gene>